<name>G9PB06_HYPAI</name>
<proteinExistence type="predicted"/>
<feature type="region of interest" description="Disordered" evidence="1">
    <location>
        <begin position="1"/>
        <end position="23"/>
    </location>
</feature>
<comment type="caution">
    <text evidence="2">The sequence shown here is derived from an EMBL/GenBank/DDBJ whole genome shotgun (WGS) entry which is preliminary data.</text>
</comment>
<dbReference type="Proteomes" id="UP000005426">
    <property type="component" value="Unassembled WGS sequence"/>
</dbReference>
<reference evidence="2 3" key="1">
    <citation type="journal article" date="2011" name="Genome Biol.">
        <title>Comparative genome sequence analysis underscores mycoparasitism as the ancestral life style of Trichoderma.</title>
        <authorList>
            <person name="Kubicek C.P."/>
            <person name="Herrera-Estrella A."/>
            <person name="Seidl-Seiboth V."/>
            <person name="Martinez D.A."/>
            <person name="Druzhinina I.S."/>
            <person name="Thon M."/>
            <person name="Zeilinger S."/>
            <person name="Casas-Flores S."/>
            <person name="Horwitz B.A."/>
            <person name="Mukherjee P.K."/>
            <person name="Mukherjee M."/>
            <person name="Kredics L."/>
            <person name="Alcaraz L.D."/>
            <person name="Aerts A."/>
            <person name="Antal Z."/>
            <person name="Atanasova L."/>
            <person name="Cervantes-Badillo M.G."/>
            <person name="Challacombe J."/>
            <person name="Chertkov O."/>
            <person name="McCluskey K."/>
            <person name="Coulpier F."/>
            <person name="Deshpande N."/>
            <person name="von Doehren H."/>
            <person name="Ebbole D.J."/>
            <person name="Esquivel-Naranjo E.U."/>
            <person name="Fekete E."/>
            <person name="Flipphi M."/>
            <person name="Glaser F."/>
            <person name="Gomez-Rodriguez E.Y."/>
            <person name="Gruber S."/>
            <person name="Han C."/>
            <person name="Henrissat B."/>
            <person name="Hermosa R."/>
            <person name="Hernandez-Onate M."/>
            <person name="Karaffa L."/>
            <person name="Kosti I."/>
            <person name="Le Crom S."/>
            <person name="Lindquist E."/>
            <person name="Lucas S."/>
            <person name="Luebeck M."/>
            <person name="Luebeck P.S."/>
            <person name="Margeot A."/>
            <person name="Metz B."/>
            <person name="Misra M."/>
            <person name="Nevalainen H."/>
            <person name="Omann M."/>
            <person name="Packer N."/>
            <person name="Perrone G."/>
            <person name="Uresti-Rivera E.E."/>
            <person name="Salamov A."/>
            <person name="Schmoll M."/>
            <person name="Seiboth B."/>
            <person name="Shapiro H."/>
            <person name="Sukno S."/>
            <person name="Tamayo-Ramos J.A."/>
            <person name="Tisch D."/>
            <person name="Wiest A."/>
            <person name="Wilkinson H.H."/>
            <person name="Zhang M."/>
            <person name="Coutinho P.M."/>
            <person name="Kenerley C.M."/>
            <person name="Monte E."/>
            <person name="Baker S.E."/>
            <person name="Grigoriev I.V."/>
        </authorList>
    </citation>
    <scope>NUCLEOTIDE SEQUENCE [LARGE SCALE GENOMIC DNA]</scope>
    <source>
        <strain evidence="3">ATCC 20476 / IMI 206040</strain>
    </source>
</reference>
<dbReference type="EMBL" id="ABDG02000028">
    <property type="protein sequence ID" value="EHK40187.1"/>
    <property type="molecule type" value="Genomic_DNA"/>
</dbReference>
<evidence type="ECO:0000256" key="1">
    <source>
        <dbReference type="SAM" id="MobiDB-lite"/>
    </source>
</evidence>
<feature type="compositionally biased region" description="Polar residues" evidence="1">
    <location>
        <begin position="1"/>
        <end position="17"/>
    </location>
</feature>
<dbReference type="HOGENOM" id="CLU_2512923_0_0_1"/>
<organism evidence="2 3">
    <name type="scientific">Hypocrea atroviridis (strain ATCC 20476 / IMI 206040)</name>
    <name type="common">Trichoderma atroviride</name>
    <dbReference type="NCBI Taxonomy" id="452589"/>
    <lineage>
        <taxon>Eukaryota</taxon>
        <taxon>Fungi</taxon>
        <taxon>Dikarya</taxon>
        <taxon>Ascomycota</taxon>
        <taxon>Pezizomycotina</taxon>
        <taxon>Sordariomycetes</taxon>
        <taxon>Hypocreomycetidae</taxon>
        <taxon>Hypocreales</taxon>
        <taxon>Hypocreaceae</taxon>
        <taxon>Trichoderma</taxon>
    </lineage>
</organism>
<protein>
    <submittedName>
        <fullName evidence="2">Uncharacterized protein</fullName>
    </submittedName>
</protein>
<gene>
    <name evidence="2" type="ORF">TRIATDRAFT_259951</name>
</gene>
<evidence type="ECO:0000313" key="2">
    <source>
        <dbReference type="EMBL" id="EHK40187.1"/>
    </source>
</evidence>
<evidence type="ECO:0000313" key="3">
    <source>
        <dbReference type="Proteomes" id="UP000005426"/>
    </source>
</evidence>
<dbReference type="AlphaFoldDB" id="G9PB06"/>
<keyword evidence="3" id="KW-1185">Reference proteome</keyword>
<accession>G9PB06</accession>
<sequence length="85" mass="10006">MYSHYQSPSNKAQNPPSIMNLRNRYHRCPPQLSHAIENPQVESRKVTEIIKPMAWICGETFDRRSTASGRTSLQVWRESYARQWT</sequence>